<evidence type="ECO:0000313" key="1">
    <source>
        <dbReference type="EMBL" id="KAK1406111.1"/>
    </source>
</evidence>
<organism evidence="1 2">
    <name type="scientific">Tagetes erecta</name>
    <name type="common">African marigold</name>
    <dbReference type="NCBI Taxonomy" id="13708"/>
    <lineage>
        <taxon>Eukaryota</taxon>
        <taxon>Viridiplantae</taxon>
        <taxon>Streptophyta</taxon>
        <taxon>Embryophyta</taxon>
        <taxon>Tracheophyta</taxon>
        <taxon>Spermatophyta</taxon>
        <taxon>Magnoliopsida</taxon>
        <taxon>eudicotyledons</taxon>
        <taxon>Gunneridae</taxon>
        <taxon>Pentapetalae</taxon>
        <taxon>asterids</taxon>
        <taxon>campanulids</taxon>
        <taxon>Asterales</taxon>
        <taxon>Asteraceae</taxon>
        <taxon>Asteroideae</taxon>
        <taxon>Heliantheae alliance</taxon>
        <taxon>Tageteae</taxon>
        <taxon>Tagetes</taxon>
    </lineage>
</organism>
<keyword evidence="2" id="KW-1185">Reference proteome</keyword>
<gene>
    <name evidence="1" type="ORF">QVD17_41397</name>
</gene>
<protein>
    <submittedName>
        <fullName evidence="1">Uncharacterized protein</fullName>
    </submittedName>
</protein>
<dbReference type="EMBL" id="JAUHHV010000012">
    <property type="protein sequence ID" value="KAK1406111.1"/>
    <property type="molecule type" value="Genomic_DNA"/>
</dbReference>
<proteinExistence type="predicted"/>
<sequence length="95" mass="11448">MVILVVKAQQIHLRCESTLFFESTFVNHRFIFSVTDSGLFTRTQNYVFIMYNRYFTSYLHESEKEWDDIKLSVGNQVDFVKDFEVIHDFEELHIN</sequence>
<evidence type="ECO:0000313" key="2">
    <source>
        <dbReference type="Proteomes" id="UP001229421"/>
    </source>
</evidence>
<dbReference type="Proteomes" id="UP001229421">
    <property type="component" value="Unassembled WGS sequence"/>
</dbReference>
<reference evidence="1" key="1">
    <citation type="journal article" date="2023" name="bioRxiv">
        <title>Improved chromosome-level genome assembly for marigold (Tagetes erecta).</title>
        <authorList>
            <person name="Jiang F."/>
            <person name="Yuan L."/>
            <person name="Wang S."/>
            <person name="Wang H."/>
            <person name="Xu D."/>
            <person name="Wang A."/>
            <person name="Fan W."/>
        </authorList>
    </citation>
    <scope>NUCLEOTIDE SEQUENCE</scope>
    <source>
        <strain evidence="1">WSJ</strain>
        <tissue evidence="1">Leaf</tissue>
    </source>
</reference>
<comment type="caution">
    <text evidence="1">The sequence shown here is derived from an EMBL/GenBank/DDBJ whole genome shotgun (WGS) entry which is preliminary data.</text>
</comment>
<accession>A0AAD8NFI2</accession>
<dbReference type="AlphaFoldDB" id="A0AAD8NFI2"/>
<name>A0AAD8NFI2_TARER</name>